<comment type="caution">
    <text evidence="2">The sequence shown here is derived from an EMBL/GenBank/DDBJ whole genome shotgun (WGS) entry which is preliminary data.</text>
</comment>
<dbReference type="RefSeq" id="WP_201366279.1">
    <property type="nucleotide sequence ID" value="NZ_BNJJ01000027.1"/>
</dbReference>
<gene>
    <name evidence="2" type="ORF">KSZ_67320</name>
</gene>
<dbReference type="Proteomes" id="UP000635565">
    <property type="component" value="Unassembled WGS sequence"/>
</dbReference>
<evidence type="ECO:0000313" key="2">
    <source>
        <dbReference type="EMBL" id="GHO88726.1"/>
    </source>
</evidence>
<dbReference type="SUPFAM" id="SSF53448">
    <property type="entry name" value="Nucleotide-diphospho-sugar transferases"/>
    <property type="match status" value="1"/>
</dbReference>
<dbReference type="InterPro" id="IPR001173">
    <property type="entry name" value="Glyco_trans_2-like"/>
</dbReference>
<evidence type="ECO:0000313" key="3">
    <source>
        <dbReference type="Proteomes" id="UP000635565"/>
    </source>
</evidence>
<evidence type="ECO:0000259" key="1">
    <source>
        <dbReference type="Pfam" id="PF00535"/>
    </source>
</evidence>
<keyword evidence="3" id="KW-1185">Reference proteome</keyword>
<dbReference type="InterPro" id="IPR050834">
    <property type="entry name" value="Glycosyltransf_2"/>
</dbReference>
<dbReference type="Gene3D" id="3.40.50.2000">
    <property type="entry name" value="Glycogen Phosphorylase B"/>
    <property type="match status" value="1"/>
</dbReference>
<protein>
    <recommendedName>
        <fullName evidence="1">Glycosyltransferase 2-like domain-containing protein</fullName>
    </recommendedName>
</protein>
<feature type="domain" description="Glycosyltransferase 2-like" evidence="1">
    <location>
        <begin position="44"/>
        <end position="222"/>
    </location>
</feature>
<dbReference type="PANTHER" id="PTHR43685:SF2">
    <property type="entry name" value="GLYCOSYLTRANSFERASE 2-LIKE DOMAIN-CONTAINING PROTEIN"/>
    <property type="match status" value="1"/>
</dbReference>
<dbReference type="PANTHER" id="PTHR43685">
    <property type="entry name" value="GLYCOSYLTRANSFERASE"/>
    <property type="match status" value="1"/>
</dbReference>
<dbReference type="InterPro" id="IPR029044">
    <property type="entry name" value="Nucleotide-diphossugar_trans"/>
</dbReference>
<sequence length="736" mass="84142">MTIHHPLAHSAHISIRTRSTGAFRASSKEQSQTGQHMLKPPRFSVVICTYNRRNMMLSLLASLRRQSLPFKYFEVIVVDNGSVDGTFNAVQTYLSTDALHRRSFEEQWSVQCLLEKRNGLAYARNTALAAACGEVIVFLDDDVLVDQYFLEQLWSAYEETQADAIGGRVDLYWESPRPYWLTNDLLEVVGYYMPFRSRTRLPDTLSFSNSCFSIKRTALQQVGGFSPFLTKRLNNPVNMETADLCRRLRQQHYTLWYEPAALVLHRVSRARLSRPFLVGRAYWQGRSEILAQYADAKHDQDAGGGSFLQTLLSLWPETKILLQIFFAHRLLLALAHQPTSERLIAAMAQAHSWGRIQQQFMLSNHAPAMLHTPCVLFVQAQPQDAVWPIQALHKQGIQCSSSIASIPFSWIWRHRAYQETALGIIHFYQPGALSLHWWQRQQLFFKLWLARRLGIGIVSTDAGGYWHNAHGLQAAARRAFENKIFDCSHLVLTFTRHADQFYQTQSWWTRSTYLAHPGMREILPQISDIATVRQQLGIQSEANYVYLCLAYLHTEREVIQCMEAFSKLRIQLLKSEETASFNPQLLLVGTPVDKKQSFKILKRAALNSAIHVFLEYRPDDLATYVAATNALVLPYTTVKRAGVPELAMLFYSYECIVISPNLPRFHGLLPHHGGILYTSGSQSSLVQAMLLAPKRAFKHTEKEAAVLHHQYGWRNYALLLLDTYKTLLSGLIKRKS</sequence>
<reference evidence="2 3" key="1">
    <citation type="journal article" date="2021" name="Int. J. Syst. Evol. Microbiol.">
        <title>Reticulibacter mediterranei gen. nov., sp. nov., within the new family Reticulibacteraceae fam. nov., and Ktedonospora formicarum gen. nov., sp. nov., Ktedonobacter robiniae sp. nov., Dictyobacter formicarum sp. nov. and Dictyobacter arantiisoli sp. nov., belonging to the class Ktedonobacteria.</title>
        <authorList>
            <person name="Yabe S."/>
            <person name="Zheng Y."/>
            <person name="Wang C.M."/>
            <person name="Sakai Y."/>
            <person name="Abe K."/>
            <person name="Yokota A."/>
            <person name="Donadio S."/>
            <person name="Cavaletti L."/>
            <person name="Monciardini P."/>
        </authorList>
    </citation>
    <scope>NUCLEOTIDE SEQUENCE [LARGE SCALE GENOMIC DNA]</scope>
    <source>
        <strain evidence="2 3">SOSP1-9</strain>
    </source>
</reference>
<dbReference type="Gene3D" id="3.90.550.10">
    <property type="entry name" value="Spore Coat Polysaccharide Biosynthesis Protein SpsA, Chain A"/>
    <property type="match status" value="1"/>
</dbReference>
<name>A0ABQ3VUG6_9CHLR</name>
<proteinExistence type="predicted"/>
<accession>A0ABQ3VUG6</accession>
<organism evidence="2 3">
    <name type="scientific">Dictyobacter formicarum</name>
    <dbReference type="NCBI Taxonomy" id="2778368"/>
    <lineage>
        <taxon>Bacteria</taxon>
        <taxon>Bacillati</taxon>
        <taxon>Chloroflexota</taxon>
        <taxon>Ktedonobacteria</taxon>
        <taxon>Ktedonobacterales</taxon>
        <taxon>Dictyobacteraceae</taxon>
        <taxon>Dictyobacter</taxon>
    </lineage>
</organism>
<dbReference type="SUPFAM" id="SSF53756">
    <property type="entry name" value="UDP-Glycosyltransferase/glycogen phosphorylase"/>
    <property type="match status" value="1"/>
</dbReference>
<dbReference type="Pfam" id="PF00535">
    <property type="entry name" value="Glycos_transf_2"/>
    <property type="match status" value="1"/>
</dbReference>
<dbReference type="EMBL" id="BNJJ01000027">
    <property type="protein sequence ID" value="GHO88726.1"/>
    <property type="molecule type" value="Genomic_DNA"/>
</dbReference>